<keyword evidence="4" id="KW-1185">Reference proteome</keyword>
<evidence type="ECO:0000313" key="3">
    <source>
        <dbReference type="EMBL" id="MBB4762059.1"/>
    </source>
</evidence>
<accession>A0A7W7HWJ6</accession>
<keyword evidence="2" id="KW-0812">Transmembrane</keyword>
<protein>
    <submittedName>
        <fullName evidence="3">Uncharacterized protein</fullName>
    </submittedName>
</protein>
<sequence>MRFWLVAAGCALVFVLAGVFFATRGSLGEADQYASVGSFLLALATLAGTALIAARRRAPERPADDPGGGAATGSRIRIGKIENVGHLAVGDHNTTHVYQDGTGEGPRRKR</sequence>
<dbReference type="RefSeq" id="WP_184992908.1">
    <property type="nucleotide sequence ID" value="NZ_BOMK01000057.1"/>
</dbReference>
<organism evidence="3 4">
    <name type="scientific">Actinoplanes digitatis</name>
    <dbReference type="NCBI Taxonomy" id="1868"/>
    <lineage>
        <taxon>Bacteria</taxon>
        <taxon>Bacillati</taxon>
        <taxon>Actinomycetota</taxon>
        <taxon>Actinomycetes</taxon>
        <taxon>Micromonosporales</taxon>
        <taxon>Micromonosporaceae</taxon>
        <taxon>Actinoplanes</taxon>
    </lineage>
</organism>
<dbReference type="Proteomes" id="UP000578112">
    <property type="component" value="Unassembled WGS sequence"/>
</dbReference>
<keyword evidence="2" id="KW-1133">Transmembrane helix</keyword>
<evidence type="ECO:0000313" key="4">
    <source>
        <dbReference type="Proteomes" id="UP000578112"/>
    </source>
</evidence>
<feature type="transmembrane region" description="Helical" evidence="2">
    <location>
        <begin position="32"/>
        <end position="54"/>
    </location>
</feature>
<dbReference type="AlphaFoldDB" id="A0A7W7HWJ6"/>
<name>A0A7W7HWJ6_9ACTN</name>
<proteinExistence type="predicted"/>
<dbReference type="EMBL" id="JACHNH010000001">
    <property type="protein sequence ID" value="MBB4762059.1"/>
    <property type="molecule type" value="Genomic_DNA"/>
</dbReference>
<evidence type="ECO:0000256" key="2">
    <source>
        <dbReference type="SAM" id="Phobius"/>
    </source>
</evidence>
<gene>
    <name evidence="3" type="ORF">BJ971_002615</name>
</gene>
<comment type="caution">
    <text evidence="3">The sequence shown here is derived from an EMBL/GenBank/DDBJ whole genome shotgun (WGS) entry which is preliminary data.</text>
</comment>
<reference evidence="3 4" key="1">
    <citation type="submission" date="2020-08" db="EMBL/GenBank/DDBJ databases">
        <title>Sequencing the genomes of 1000 actinobacteria strains.</title>
        <authorList>
            <person name="Klenk H.-P."/>
        </authorList>
    </citation>
    <scope>NUCLEOTIDE SEQUENCE [LARGE SCALE GENOMIC DNA]</scope>
    <source>
        <strain evidence="3 4">DSM 43149</strain>
    </source>
</reference>
<feature type="region of interest" description="Disordered" evidence="1">
    <location>
        <begin position="91"/>
        <end position="110"/>
    </location>
</feature>
<keyword evidence="2" id="KW-0472">Membrane</keyword>
<evidence type="ECO:0000256" key="1">
    <source>
        <dbReference type="SAM" id="MobiDB-lite"/>
    </source>
</evidence>